<dbReference type="Gene3D" id="3.30.465.10">
    <property type="match status" value="1"/>
</dbReference>
<proteinExistence type="inferred from homology"/>
<evidence type="ECO:0000259" key="6">
    <source>
        <dbReference type="PROSITE" id="PS51387"/>
    </source>
</evidence>
<dbReference type="PANTHER" id="PTHR42973:SF32">
    <property type="entry name" value="FAD-LINKED OXIDOREDUCTASE AFOF"/>
    <property type="match status" value="1"/>
</dbReference>
<keyword evidence="4" id="KW-0274">FAD</keyword>
<dbReference type="GO" id="GO:0016491">
    <property type="term" value="F:oxidoreductase activity"/>
    <property type="evidence" value="ECO:0007669"/>
    <property type="project" value="UniProtKB-KW"/>
</dbReference>
<dbReference type="Gene3D" id="3.40.462.20">
    <property type="match status" value="1"/>
</dbReference>
<dbReference type="PANTHER" id="PTHR42973">
    <property type="entry name" value="BINDING OXIDOREDUCTASE, PUTATIVE (AFU_ORTHOLOGUE AFUA_1G17690)-RELATED"/>
    <property type="match status" value="1"/>
</dbReference>
<keyword evidence="5" id="KW-0560">Oxidoreductase</keyword>
<keyword evidence="2" id="KW-0285">Flavoprotein</keyword>
<dbReference type="Pfam" id="PF08031">
    <property type="entry name" value="BBE"/>
    <property type="match status" value="1"/>
</dbReference>
<dbReference type="InterPro" id="IPR036318">
    <property type="entry name" value="FAD-bd_PCMH-like_sf"/>
</dbReference>
<dbReference type="GO" id="GO:0071949">
    <property type="term" value="F:FAD binding"/>
    <property type="evidence" value="ECO:0007669"/>
    <property type="project" value="InterPro"/>
</dbReference>
<dbReference type="InterPro" id="IPR006094">
    <property type="entry name" value="Oxid_FAD_bind_N"/>
</dbReference>
<dbReference type="InterPro" id="IPR016169">
    <property type="entry name" value="FAD-bd_PCMH_sub2"/>
</dbReference>
<evidence type="ECO:0000256" key="5">
    <source>
        <dbReference type="ARBA" id="ARBA00023002"/>
    </source>
</evidence>
<dbReference type="Pfam" id="PF01565">
    <property type="entry name" value="FAD_binding_4"/>
    <property type="match status" value="1"/>
</dbReference>
<comment type="similarity">
    <text evidence="1">Belongs to the oxygen-dependent FAD-linked oxidoreductase family.</text>
</comment>
<evidence type="ECO:0000256" key="3">
    <source>
        <dbReference type="ARBA" id="ARBA00022729"/>
    </source>
</evidence>
<dbReference type="SUPFAM" id="SSF56176">
    <property type="entry name" value="FAD-binding/transporter-associated domain-like"/>
    <property type="match status" value="1"/>
</dbReference>
<comment type="caution">
    <text evidence="7">The sequence shown here is derived from an EMBL/GenBank/DDBJ whole genome shotgun (WGS) entry which is preliminary data.</text>
</comment>
<dbReference type="AlphaFoldDB" id="A0A5M8PK28"/>
<evidence type="ECO:0000313" key="7">
    <source>
        <dbReference type="EMBL" id="KAA6409146.1"/>
    </source>
</evidence>
<dbReference type="InterPro" id="IPR016166">
    <property type="entry name" value="FAD-bd_PCMH"/>
</dbReference>
<dbReference type="PROSITE" id="PS51387">
    <property type="entry name" value="FAD_PCMH"/>
    <property type="match status" value="1"/>
</dbReference>
<dbReference type="EMBL" id="VXIT01000011">
    <property type="protein sequence ID" value="KAA6409146.1"/>
    <property type="molecule type" value="Genomic_DNA"/>
</dbReference>
<gene>
    <name evidence="7" type="ORF">FRX48_06699</name>
</gene>
<evidence type="ECO:0000313" key="8">
    <source>
        <dbReference type="Proteomes" id="UP000324767"/>
    </source>
</evidence>
<keyword evidence="3" id="KW-0732">Signal</keyword>
<reference evidence="7 8" key="1">
    <citation type="submission" date="2019-09" db="EMBL/GenBank/DDBJ databases">
        <title>The hologenome of the rock-dwelling lichen Lasallia pustulata.</title>
        <authorList>
            <person name="Greshake Tzovaras B."/>
            <person name="Segers F."/>
            <person name="Bicker A."/>
            <person name="Dal Grande F."/>
            <person name="Otte J."/>
            <person name="Hankeln T."/>
            <person name="Schmitt I."/>
            <person name="Ebersberger I."/>
        </authorList>
    </citation>
    <scope>NUCLEOTIDE SEQUENCE [LARGE SCALE GENOMIC DNA]</scope>
    <source>
        <strain evidence="7">A1-1</strain>
    </source>
</reference>
<accession>A0A5M8PK28</accession>
<sequence>MVAGASLLQSILGITTAMRGFTNLTALFGPSLSPRAEIILPTDANFTGKLTQRWTDYNTPSYIGAIKPATEADIQNIVKIAAANKIPFLTTGGGHGISDYHAFNGLSIDLRNFNSVQLSLSENRLTIGGSVRISQLIQLLYDAGKELPLGSCECVGIVGATMGAGISSLQGVRGLMLDALESVRVVTADGKLVEASKTQHPDLFWAIRGAGSNFGIVTSATYKVYNASNNKQVMNADFVFSASVNQSFWQIMKSFDYTLPSQLALTAVAFYDRVNNQPVIALNAVFFGPLKEGNRYLSPFKALNPTRSNISMISGNHIMDAAFFNFFGNDNGACLPNQHINIYTVGLKQIDPLIFGSFFTNLTDFWVANPNFQGRLLIQRYPNQAVQAVSDTETAYAYRDIKTYMNIEGFYTDRGLDNEVNAFVRPARDEFAKTSGFKTLATYSNYAHGDEGPEAWYSAQKLPQLSALKRKWDPDQLFSWNNPVPLQWA</sequence>
<name>A0A5M8PK28_9LECA</name>
<evidence type="ECO:0000256" key="4">
    <source>
        <dbReference type="ARBA" id="ARBA00022827"/>
    </source>
</evidence>
<dbReference type="Proteomes" id="UP000324767">
    <property type="component" value="Unassembled WGS sequence"/>
</dbReference>
<protein>
    <submittedName>
        <fullName evidence="7">FAD binding domain</fullName>
    </submittedName>
</protein>
<dbReference type="InterPro" id="IPR012951">
    <property type="entry name" value="BBE"/>
</dbReference>
<feature type="domain" description="FAD-binding PCMH-type" evidence="6">
    <location>
        <begin position="55"/>
        <end position="227"/>
    </location>
</feature>
<organism evidence="7 8">
    <name type="scientific">Lasallia pustulata</name>
    <dbReference type="NCBI Taxonomy" id="136370"/>
    <lineage>
        <taxon>Eukaryota</taxon>
        <taxon>Fungi</taxon>
        <taxon>Dikarya</taxon>
        <taxon>Ascomycota</taxon>
        <taxon>Pezizomycotina</taxon>
        <taxon>Lecanoromycetes</taxon>
        <taxon>OSLEUM clade</taxon>
        <taxon>Umbilicariomycetidae</taxon>
        <taxon>Umbilicariales</taxon>
        <taxon>Umbilicariaceae</taxon>
        <taxon>Lasallia</taxon>
    </lineage>
</organism>
<dbReference type="InterPro" id="IPR050416">
    <property type="entry name" value="FAD-linked_Oxidoreductase"/>
</dbReference>
<evidence type="ECO:0000256" key="1">
    <source>
        <dbReference type="ARBA" id="ARBA00005466"/>
    </source>
</evidence>
<evidence type="ECO:0000256" key="2">
    <source>
        <dbReference type="ARBA" id="ARBA00022630"/>
    </source>
</evidence>
<dbReference type="OrthoDB" id="415825at2759"/>